<accession>A0A9P3YQZ2</accession>
<proteinExistence type="predicted"/>
<dbReference type="InterPro" id="IPR027417">
    <property type="entry name" value="P-loop_NTPase"/>
</dbReference>
<dbReference type="InterPro" id="IPR006437">
    <property type="entry name" value="Phage_terminase_lsu"/>
</dbReference>
<sequence length="451" mass="52618">MALLRRKQKRQEKRFEFKPFSKKQLKLLNWWREGSKYKDYDIIIADGAIRSGKTIAMICSFLMFTQTNFEVENFIIAGKTIGSLKKNVIEPMKQILNAWGWRFEYNRSENFLVIGSNTYYMYDANNEASQDKLQGLTAAGALADEVALFPKNFVDQMIGRCSVDGSKIFMNCNPAGPYHFIKTEFIDKVKEKLICYLHFTMDDNLSLSEKVKNKFKRMFTGVFYKRYILGLWCQAEGVIYDMFNEKIHKVLTKLREYTEHYVSCDYGTQNATVFILWGKCKDVWYAVKEYYYDGRKEGKQNSDNKYYTELVNFLGNIHPKAIIIDPSAASFITLIRDKGKYRVKKGNNDVLNGIRNVGTALNREMIKFNDCCSNIFKEFFSYVWDEKALEYGEDKPVKVMDHAMDAIRYFVHTILFGGKEPNYDDEIYNKGLGLKKNNIQNQYNKKGGTVF</sequence>
<dbReference type="NCBIfam" id="TIGR01547">
    <property type="entry name" value="phage_term_2"/>
    <property type="match status" value="1"/>
</dbReference>
<reference evidence="1" key="2">
    <citation type="submission" date="2021-06" db="EMBL/GenBank/DDBJ databases">
        <authorList>
            <consortium name="NCBI Pathogen Detection Project"/>
        </authorList>
    </citation>
    <scope>NUCLEOTIDE SEQUENCE</scope>
    <source>
        <strain evidence="1">Clostridioides</strain>
    </source>
</reference>
<dbReference type="Gene3D" id="3.30.420.280">
    <property type="match status" value="1"/>
</dbReference>
<evidence type="ECO:0000313" key="1">
    <source>
        <dbReference type="EMBL" id="HBH2621142.1"/>
    </source>
</evidence>
<evidence type="ECO:0000313" key="2">
    <source>
        <dbReference type="Proteomes" id="UP000879542"/>
    </source>
</evidence>
<dbReference type="PANTHER" id="PTHR39184:SF1">
    <property type="entry name" value="PBSX PHAGE TERMINASE LARGE SUBUNIT"/>
    <property type="match status" value="1"/>
</dbReference>
<dbReference type="Proteomes" id="UP000879542">
    <property type="component" value="Unassembled WGS sequence"/>
</dbReference>
<dbReference type="Pfam" id="PF03237">
    <property type="entry name" value="Terminase_6N"/>
    <property type="match status" value="1"/>
</dbReference>
<dbReference type="RefSeq" id="WP_021377507.1">
    <property type="nucleotide sequence ID" value="NZ_BIQV01000024.1"/>
</dbReference>
<comment type="caution">
    <text evidence="1">The sequence shown here is derived from an EMBL/GenBank/DDBJ whole genome shotgun (WGS) entry which is preliminary data.</text>
</comment>
<gene>
    <name evidence="1" type="ORF">KRQ00_002926</name>
</gene>
<protein>
    <submittedName>
        <fullName evidence="1">PBSX family phage terminase large subunit</fullName>
    </submittedName>
</protein>
<dbReference type="EMBL" id="DAEQIJ010000015">
    <property type="protein sequence ID" value="HBH2621142.1"/>
    <property type="molecule type" value="Genomic_DNA"/>
</dbReference>
<dbReference type="InterPro" id="IPR052380">
    <property type="entry name" value="Viral_DNA_packaging_terminase"/>
</dbReference>
<organism evidence="1 2">
    <name type="scientific">Clostridioides difficile</name>
    <name type="common">Peptoclostridium difficile</name>
    <dbReference type="NCBI Taxonomy" id="1496"/>
    <lineage>
        <taxon>Bacteria</taxon>
        <taxon>Bacillati</taxon>
        <taxon>Bacillota</taxon>
        <taxon>Clostridia</taxon>
        <taxon>Peptostreptococcales</taxon>
        <taxon>Peptostreptococcaceae</taxon>
        <taxon>Clostridioides</taxon>
    </lineage>
</organism>
<dbReference type="Gene3D" id="3.40.50.300">
    <property type="entry name" value="P-loop containing nucleotide triphosphate hydrolases"/>
    <property type="match status" value="1"/>
</dbReference>
<dbReference type="AlphaFoldDB" id="A0A9P3YQZ2"/>
<dbReference type="PANTHER" id="PTHR39184">
    <property type="match status" value="1"/>
</dbReference>
<name>A0A9P3YQZ2_CLODI</name>
<reference evidence="1" key="1">
    <citation type="journal article" date="2018" name="Genome Biol.">
        <title>SKESA: strategic k-mer extension for scrupulous assemblies.</title>
        <authorList>
            <person name="Souvorov A."/>
            <person name="Agarwala R."/>
            <person name="Lipman D.J."/>
        </authorList>
    </citation>
    <scope>NUCLEOTIDE SEQUENCE</scope>
    <source>
        <strain evidence="1">Clostridioides</strain>
    </source>
</reference>